<evidence type="ECO:0000256" key="8">
    <source>
        <dbReference type="ARBA" id="ARBA00022889"/>
    </source>
</evidence>
<sequence length="1182" mass="131861">MASIIVIFSFLIVPSILGNEITLRYEIEEEQDPGTVIGNVASNSRLDEDFSSAEFQKLTYIIFKEGNAHANKFRIDDKTSQLSTAIKLDREVVCESKLVCELKIDIGVYMKLDSGIDDLRKIVRVTIVLQDINDHVPTFTKDTITLEVPESVLKNHVLYISGANDPDISPNSIKEYSLIPPTGMFSLQVTTNLDGSSNLGLIVNHKLDRETVDLFNLKIVAKDGGNPPKTGSVNIQIKVQDDNDNKPVFSNEPYQISIREDFPVGSTIIKLNAVDPDFGVNSNLTYSLSARTSDKVKKFIEINEVTGEIYAKRSLDYEQEKFLQFLVDVSDRGTPSLSSQTSVRIDIEDVNDNAPQLKVNLPPSSRAISESAQKGAFVAHVSVFDEDSGDNGEITCDIADDRFSLLLFSDFAYIFKILLERPLDYEETHNVTVNVTCKDKGNPPQFNSTSFVFDVADENDNPPLFTQKEYRVAFTENNSIGDKILDVQATDPDSGENAKIIYELMNRSSVVTIDSSSGIIRAKTVFDRELKTWEYNFKVIAKNTGYPVMSSTAEVVVIITDENDHPPLFTSKHFTFGVLENQQPGTYVDRLNATDADNSKNTNMIFSFAADSQVNEFSIDPYTGFIKTTKKLNREEKSHYDFNVVVSDKDKSTFVDTAKVTVNILDDNDHPPVILYPNERNKTVQVPFNKPAGTVILTIKAEDSDSDNNAKLTFSINKGNDKKLFMMNSDTGEIMIAKTLHASDSDTYPMVIGAHDNGGARQKNSYSNLNIIVTGGNSSAIRYGERSNGTENQNMAIVITLIIVTVVLAIAVLITICIIRKIDRDRRKKSTSKLDMEKALEMQKPFDHLNDLKSSDSEDNEIEKLKQKIKRDLSFSVNDSEPNFDSSSFTNVTSFTTFTGKNLTSYSSIEQKMLENPQACSSVLSNNTLSPDGNKKNRHYPDKRREINRLSSDHLRPYRGHWLQDQKHQGMSKISEDLTSEISGSTETSERDSGRGGSEEDIHPHSDSDDTKPVTSPSNGENSFHHDETTPEIVNVSSNSLHSPTDTHYQRNISFSDDSVTANTTVDNQQRLRRNFSESCFMATPQNVTPIPHDRMRSLRRCAVTESALMGTFTDYTHSTLGMAYSIGDIDLTGTIAANESTVITMAPEADQTNNTTSYDHTINAEELCNEIDQLFFNNSQY</sequence>
<evidence type="ECO:0000256" key="3">
    <source>
        <dbReference type="ARBA" id="ARBA00022692"/>
    </source>
</evidence>
<dbReference type="AlphaFoldDB" id="A0AAN8JCH3"/>
<evidence type="ECO:0000256" key="2">
    <source>
        <dbReference type="ARBA" id="ARBA00022475"/>
    </source>
</evidence>
<evidence type="ECO:0000256" key="7">
    <source>
        <dbReference type="ARBA" id="ARBA00022837"/>
    </source>
</evidence>
<dbReference type="PRINTS" id="PR00205">
    <property type="entry name" value="CADHERIN"/>
</dbReference>
<keyword evidence="10 14" id="KW-0472">Membrane</keyword>
<dbReference type="SMART" id="SM00112">
    <property type="entry name" value="CA"/>
    <property type="match status" value="7"/>
</dbReference>
<feature type="compositionally biased region" description="Basic and acidic residues" evidence="13">
    <location>
        <begin position="933"/>
        <end position="968"/>
    </location>
</feature>
<proteinExistence type="predicted"/>
<dbReference type="FunFam" id="2.60.40.60:FF:000020">
    <property type="entry name" value="Dachsous cadherin-related 1b"/>
    <property type="match status" value="1"/>
</dbReference>
<comment type="subcellular location">
    <subcellularLocation>
        <location evidence="1">Cell membrane</location>
        <topology evidence="1">Single-pass type I membrane protein</topology>
    </subcellularLocation>
</comment>
<evidence type="ECO:0000256" key="15">
    <source>
        <dbReference type="SAM" id="SignalP"/>
    </source>
</evidence>
<evidence type="ECO:0000256" key="10">
    <source>
        <dbReference type="ARBA" id="ARBA00023136"/>
    </source>
</evidence>
<evidence type="ECO:0000256" key="5">
    <source>
        <dbReference type="ARBA" id="ARBA00022729"/>
    </source>
</evidence>
<dbReference type="FunFam" id="2.60.40.60:FF:000004">
    <property type="entry name" value="Protocadherin 1 gamma 2"/>
    <property type="match status" value="1"/>
</dbReference>
<feature type="domain" description="Cadherin" evidence="16">
    <location>
        <begin position="360"/>
        <end position="465"/>
    </location>
</feature>
<keyword evidence="2" id="KW-1003">Cell membrane</keyword>
<feature type="chain" id="PRO_5042853400" description="Cadherin domain-containing protein" evidence="15">
    <location>
        <begin position="19"/>
        <end position="1182"/>
    </location>
</feature>
<keyword evidence="11" id="KW-0325">Glycoprotein</keyword>
<dbReference type="PROSITE" id="PS50268">
    <property type="entry name" value="CADHERIN_2"/>
    <property type="match status" value="7"/>
</dbReference>
<keyword evidence="4" id="KW-0479">Metal-binding</keyword>
<dbReference type="CDD" id="cd11304">
    <property type="entry name" value="Cadherin_repeat"/>
    <property type="match status" value="7"/>
</dbReference>
<feature type="domain" description="Cadherin" evidence="16">
    <location>
        <begin position="678"/>
        <end position="783"/>
    </location>
</feature>
<dbReference type="FunFam" id="2.60.40.60:FF:000094">
    <property type="entry name" value="protocadherin gamma-C4 isoform X2"/>
    <property type="match status" value="1"/>
</dbReference>
<evidence type="ECO:0000313" key="17">
    <source>
        <dbReference type="EMBL" id="KAK6172428.1"/>
    </source>
</evidence>
<evidence type="ECO:0000313" key="18">
    <source>
        <dbReference type="Proteomes" id="UP001347796"/>
    </source>
</evidence>
<keyword evidence="7 12" id="KW-0106">Calcium</keyword>
<feature type="domain" description="Cadherin" evidence="16">
    <location>
        <begin position="140"/>
        <end position="249"/>
    </location>
</feature>
<evidence type="ECO:0000259" key="16">
    <source>
        <dbReference type="PROSITE" id="PS50268"/>
    </source>
</evidence>
<organism evidence="17 18">
    <name type="scientific">Patella caerulea</name>
    <name type="common">Rayed Mediterranean limpet</name>
    <dbReference type="NCBI Taxonomy" id="87958"/>
    <lineage>
        <taxon>Eukaryota</taxon>
        <taxon>Metazoa</taxon>
        <taxon>Spiralia</taxon>
        <taxon>Lophotrochozoa</taxon>
        <taxon>Mollusca</taxon>
        <taxon>Gastropoda</taxon>
        <taxon>Patellogastropoda</taxon>
        <taxon>Patelloidea</taxon>
        <taxon>Patellidae</taxon>
        <taxon>Patella</taxon>
    </lineage>
</organism>
<dbReference type="Gene3D" id="2.60.40.60">
    <property type="entry name" value="Cadherins"/>
    <property type="match status" value="7"/>
</dbReference>
<feature type="compositionally biased region" description="Basic and acidic residues" evidence="13">
    <location>
        <begin position="988"/>
        <end position="1012"/>
    </location>
</feature>
<dbReference type="InterPro" id="IPR020894">
    <property type="entry name" value="Cadherin_CS"/>
</dbReference>
<gene>
    <name evidence="17" type="ORF">SNE40_016079</name>
</gene>
<keyword evidence="5 15" id="KW-0732">Signal</keyword>
<keyword evidence="3 14" id="KW-0812">Transmembrane</keyword>
<evidence type="ECO:0000256" key="14">
    <source>
        <dbReference type="SAM" id="Phobius"/>
    </source>
</evidence>
<dbReference type="InterPro" id="IPR013164">
    <property type="entry name" value="Cadherin_N"/>
</dbReference>
<evidence type="ECO:0000256" key="11">
    <source>
        <dbReference type="ARBA" id="ARBA00023180"/>
    </source>
</evidence>
<feature type="domain" description="Cadherin" evidence="16">
    <location>
        <begin position="19"/>
        <end position="139"/>
    </location>
</feature>
<dbReference type="InterPro" id="IPR050174">
    <property type="entry name" value="Protocadherin/Cadherin-CA"/>
</dbReference>
<evidence type="ECO:0000256" key="1">
    <source>
        <dbReference type="ARBA" id="ARBA00004251"/>
    </source>
</evidence>
<evidence type="ECO:0000256" key="9">
    <source>
        <dbReference type="ARBA" id="ARBA00022989"/>
    </source>
</evidence>
<dbReference type="PANTHER" id="PTHR24028:SF146">
    <property type="entry name" value="CADHERIN 96CB, ISOFORM D-RELATED"/>
    <property type="match status" value="1"/>
</dbReference>
<evidence type="ECO:0000256" key="13">
    <source>
        <dbReference type="SAM" id="MobiDB-lite"/>
    </source>
</evidence>
<dbReference type="InterPro" id="IPR015919">
    <property type="entry name" value="Cadherin-like_sf"/>
</dbReference>
<dbReference type="GO" id="GO:0005886">
    <property type="term" value="C:plasma membrane"/>
    <property type="evidence" value="ECO:0007669"/>
    <property type="project" value="UniProtKB-SubCell"/>
</dbReference>
<dbReference type="SUPFAM" id="SSF49313">
    <property type="entry name" value="Cadherin-like"/>
    <property type="match status" value="7"/>
</dbReference>
<dbReference type="Proteomes" id="UP001347796">
    <property type="component" value="Unassembled WGS sequence"/>
</dbReference>
<evidence type="ECO:0000256" key="6">
    <source>
        <dbReference type="ARBA" id="ARBA00022737"/>
    </source>
</evidence>
<comment type="caution">
    <text evidence="17">The sequence shown here is derived from an EMBL/GenBank/DDBJ whole genome shotgun (WGS) entry which is preliminary data.</text>
</comment>
<protein>
    <recommendedName>
        <fullName evidence="16">Cadherin domain-containing protein</fullName>
    </recommendedName>
</protein>
<accession>A0AAN8JCH3</accession>
<dbReference type="GO" id="GO:0005509">
    <property type="term" value="F:calcium ion binding"/>
    <property type="evidence" value="ECO:0007669"/>
    <property type="project" value="UniProtKB-UniRule"/>
</dbReference>
<feature type="compositionally biased region" description="Polar residues" evidence="13">
    <location>
        <begin position="1013"/>
        <end position="1022"/>
    </location>
</feature>
<feature type="domain" description="Cadherin" evidence="16">
    <location>
        <begin position="466"/>
        <end position="569"/>
    </location>
</feature>
<feature type="region of interest" description="Disordered" evidence="13">
    <location>
        <begin position="922"/>
        <end position="1027"/>
    </location>
</feature>
<dbReference type="Pfam" id="PF08266">
    <property type="entry name" value="Cadherin_2"/>
    <property type="match status" value="1"/>
</dbReference>
<feature type="domain" description="Cadherin" evidence="16">
    <location>
        <begin position="570"/>
        <end position="674"/>
    </location>
</feature>
<keyword evidence="9 14" id="KW-1133">Transmembrane helix</keyword>
<dbReference type="Pfam" id="PF00028">
    <property type="entry name" value="Cadherin"/>
    <property type="match status" value="6"/>
</dbReference>
<name>A0AAN8JCH3_PATCE</name>
<feature type="signal peptide" evidence="15">
    <location>
        <begin position="1"/>
        <end position="18"/>
    </location>
</feature>
<evidence type="ECO:0000256" key="4">
    <source>
        <dbReference type="ARBA" id="ARBA00022723"/>
    </source>
</evidence>
<feature type="compositionally biased region" description="Polar residues" evidence="13">
    <location>
        <begin position="922"/>
        <end position="931"/>
    </location>
</feature>
<dbReference type="GO" id="GO:0007156">
    <property type="term" value="P:homophilic cell adhesion via plasma membrane adhesion molecules"/>
    <property type="evidence" value="ECO:0007669"/>
    <property type="project" value="InterPro"/>
</dbReference>
<keyword evidence="18" id="KW-1185">Reference proteome</keyword>
<dbReference type="PANTHER" id="PTHR24028">
    <property type="entry name" value="CADHERIN-87A"/>
    <property type="match status" value="1"/>
</dbReference>
<dbReference type="FunFam" id="2.60.40.60:FF:000123">
    <property type="entry name" value="Protocadherin beta 4"/>
    <property type="match status" value="1"/>
</dbReference>
<feature type="domain" description="Cadherin" evidence="16">
    <location>
        <begin position="250"/>
        <end position="357"/>
    </location>
</feature>
<feature type="transmembrane region" description="Helical" evidence="14">
    <location>
        <begin position="795"/>
        <end position="819"/>
    </location>
</feature>
<evidence type="ECO:0000256" key="12">
    <source>
        <dbReference type="PROSITE-ProRule" id="PRU00043"/>
    </source>
</evidence>
<dbReference type="InterPro" id="IPR002126">
    <property type="entry name" value="Cadherin-like_dom"/>
</dbReference>
<dbReference type="PROSITE" id="PS00232">
    <property type="entry name" value="CADHERIN_1"/>
    <property type="match status" value="4"/>
</dbReference>
<keyword evidence="6" id="KW-0677">Repeat</keyword>
<keyword evidence="8" id="KW-0130">Cell adhesion</keyword>
<reference evidence="17 18" key="1">
    <citation type="submission" date="2024-01" db="EMBL/GenBank/DDBJ databases">
        <title>The genome of the rayed Mediterranean limpet Patella caerulea (Linnaeus, 1758).</title>
        <authorList>
            <person name="Anh-Thu Weber A."/>
            <person name="Halstead-Nussloch G."/>
        </authorList>
    </citation>
    <scope>NUCLEOTIDE SEQUENCE [LARGE SCALE GENOMIC DNA]</scope>
    <source>
        <strain evidence="17">AATW-2023a</strain>
        <tissue evidence="17">Whole specimen</tissue>
    </source>
</reference>
<dbReference type="FunFam" id="2.60.40.60:FF:000007">
    <property type="entry name" value="Protocadherin alpha 2"/>
    <property type="match status" value="1"/>
</dbReference>
<dbReference type="EMBL" id="JAZGQO010000011">
    <property type="protein sequence ID" value="KAK6172428.1"/>
    <property type="molecule type" value="Genomic_DNA"/>
</dbReference>